<name>A0A1B5L1M5_USTVR</name>
<comment type="caution">
    <text evidence="2">The sequence shown here is derived from an EMBL/GenBank/DDBJ whole genome shotgun (WGS) entry which is preliminary data.</text>
</comment>
<proteinExistence type="predicted"/>
<accession>A0A1B5L1M5</accession>
<dbReference type="EMBL" id="BBTG02000028">
    <property type="protein sequence ID" value="GAO17329.1"/>
    <property type="molecule type" value="Genomic_DNA"/>
</dbReference>
<gene>
    <name evidence="2" type="ORF">UVI_02044860</name>
</gene>
<evidence type="ECO:0000256" key="1">
    <source>
        <dbReference type="SAM" id="MobiDB-lite"/>
    </source>
</evidence>
<protein>
    <submittedName>
        <fullName evidence="2">Uncharacterized protein</fullName>
    </submittedName>
</protein>
<evidence type="ECO:0000313" key="2">
    <source>
        <dbReference type="EMBL" id="GAO17329.1"/>
    </source>
</evidence>
<organism evidence="2 3">
    <name type="scientific">Ustilaginoidea virens</name>
    <name type="common">Rice false smut fungus</name>
    <name type="synonym">Villosiclava virens</name>
    <dbReference type="NCBI Taxonomy" id="1159556"/>
    <lineage>
        <taxon>Eukaryota</taxon>
        <taxon>Fungi</taxon>
        <taxon>Dikarya</taxon>
        <taxon>Ascomycota</taxon>
        <taxon>Pezizomycotina</taxon>
        <taxon>Sordariomycetes</taxon>
        <taxon>Hypocreomycetidae</taxon>
        <taxon>Hypocreales</taxon>
        <taxon>Clavicipitaceae</taxon>
        <taxon>Ustilaginoidea</taxon>
    </lineage>
</organism>
<feature type="region of interest" description="Disordered" evidence="1">
    <location>
        <begin position="906"/>
        <end position="955"/>
    </location>
</feature>
<dbReference type="AlphaFoldDB" id="A0A1B5L1M5"/>
<feature type="compositionally biased region" description="Low complexity" evidence="1">
    <location>
        <begin position="918"/>
        <end position="938"/>
    </location>
</feature>
<sequence>MPITRSTLAPFPLGKHEEIWKQPGSQLGFIPRLIHRHAERILSQIPRDLAPGEARFYSFYSPSLIGGVHTVSVSQDISAPPEPYNPDRSRRTTKLDELSQSFIVVAPKFTLPPNAVDSVFPGPGTSAEHTVLPHIVLKDPHLPWMRSPTHIPAGEDDNNTRSQTTWLALLIFSVEELQIPPETIQSVLRQVPPDVKREQSETFALRMRAQDTAKLQDVVNTTGFSAQLNARDATEPTEVILLPGQLFSSLFVDPGTDKTKLNTAGYKYMAHVRQVATDGMAQAGSETDEAMFSVVVSRRTGPIDAEHSSMMIAHLVSLDWDGGDGKESQVRLPIPNDARVAMTSLYSWTYTCLPSLNQSSPLDLLTNLGEHLTVLRAGEVAAPSSQNHDLANANDDEALSAMIAKRQADGYALARCRTVTGEVTASIIRGPLVPNQVARPLREKFVMQSNFGSDLAIFDQDFGLLDQTYSTAWQLGKTLAMADDAFCAALARLRAGGHERGLERAKQEVHVLMGQDGYLRRQKAADGMVDLVRGLNALNTRLHAHGRAATAVVENRWSGDESAKAAMMSEIDLLSQNSPHLASRLGAHTDEAVLGFAMAEAGEDGNEVLYNEYNVATNPDYAYVYSWVLDKAHLANIPAHYLLPDRAFLPQETLRFFYVDANWTDALIDGALSLANHWGATPDKDSPRTAIKKAINERLRTPDDALGGWHVPMPRFGFLMRSQLLVQFPDLAVDVKFSATRTRPVSSEGVGVSPPANTPARQPILVQKRIAPDTMYCLFDAEPPDLRRITFTMPPHQQCFTVGQTLNKSTLSVIFKKLYTTDQRPPDHQPGQNLGRVDFPNDGKTPVFDWQSRTLDPAAFSTYLVARLGRNRESEFSDTMPTSAVSGLQLNNPILQLDVGDVSAQTSGSASPVFQLSTPTADAPAAPPVRARTPLRVASSATRHPGRQRPASPPRDAELLARHRREHPQAALRAPPGFGADTFDRPRYSVGVYAVSSRDRRFIPSDSPVPYVDLVVSIRWFGERPQSYLLPLTRMLVGIPYGDMPPDVDKNPNAKIPLLARTADPPVPAMLRNQRLNVLKRWGSKDEKELKGHVVFELVPRTQPGVQLSMIRDASFRLPRAQITSYAGTRPRFAQVKLFYEFLEMRGKPKVADFSDRAEVQIRAGVDG</sequence>
<reference evidence="3" key="1">
    <citation type="journal article" date="2016" name="Genome Announc.">
        <title>Genome sequence of Ustilaginoidea virens IPU010, a rice pathogenic fungus causing false smut.</title>
        <authorList>
            <person name="Kumagai T."/>
            <person name="Ishii T."/>
            <person name="Terai G."/>
            <person name="Umemura M."/>
            <person name="Machida M."/>
            <person name="Asai K."/>
        </authorList>
    </citation>
    <scope>NUCLEOTIDE SEQUENCE [LARGE SCALE GENOMIC DNA]</scope>
    <source>
        <strain evidence="3">IPU010</strain>
    </source>
</reference>
<evidence type="ECO:0000313" key="3">
    <source>
        <dbReference type="Proteomes" id="UP000054053"/>
    </source>
</evidence>
<dbReference type="Proteomes" id="UP000054053">
    <property type="component" value="Unassembled WGS sequence"/>
</dbReference>
<feature type="compositionally biased region" description="Polar residues" evidence="1">
    <location>
        <begin position="906"/>
        <end position="917"/>
    </location>
</feature>